<dbReference type="PANTHER" id="PTHR34846">
    <property type="entry name" value="4-CARBOXYMUCONOLACTONE DECARBOXYLASE FAMILY PROTEIN (AFU_ORTHOLOGUE AFUA_6G11590)"/>
    <property type="match status" value="1"/>
</dbReference>
<sequence length="200" mass="22208">MTSMTDRLPPIPPEQWTEGQRVAAQEIIDGPRGGLISPFVPLLRSPELMTHAQRMGEYLRYRSAIGLRLSELAILITARHWSQQVEWAIHAPIAEREGVAAETIAAIAEGRRPDRLPEDEAAVFEFATELHQNKSVSDETWRRAARLFGETGVVDLIGVSGYYSFLSMVMNAARTDVPPTATGSLRPMPDVPSRPNPPER</sequence>
<gene>
    <name evidence="2" type="ORF">NK718_13170</name>
</gene>
<proteinExistence type="predicted"/>
<dbReference type="SUPFAM" id="SSF69118">
    <property type="entry name" value="AhpD-like"/>
    <property type="match status" value="1"/>
</dbReference>
<dbReference type="RefSeq" id="WP_254743017.1">
    <property type="nucleotide sequence ID" value="NZ_JANCLU010000012.1"/>
</dbReference>
<evidence type="ECO:0000256" key="1">
    <source>
        <dbReference type="SAM" id="MobiDB-lite"/>
    </source>
</evidence>
<evidence type="ECO:0000313" key="3">
    <source>
        <dbReference type="Proteomes" id="UP001205890"/>
    </source>
</evidence>
<accession>A0ABT1LFH0</accession>
<dbReference type="EMBL" id="JANCLU010000012">
    <property type="protein sequence ID" value="MCP8939470.1"/>
    <property type="molecule type" value="Genomic_DNA"/>
</dbReference>
<dbReference type="InterPro" id="IPR029032">
    <property type="entry name" value="AhpD-like"/>
</dbReference>
<evidence type="ECO:0000313" key="2">
    <source>
        <dbReference type="EMBL" id="MCP8939470.1"/>
    </source>
</evidence>
<dbReference type="PANTHER" id="PTHR34846:SF11">
    <property type="entry name" value="4-CARBOXYMUCONOLACTONE DECARBOXYLASE FAMILY PROTEIN (AFU_ORTHOLOGUE AFUA_6G11590)"/>
    <property type="match status" value="1"/>
</dbReference>
<keyword evidence="3" id="KW-1185">Reference proteome</keyword>
<dbReference type="Gene3D" id="1.20.1290.10">
    <property type="entry name" value="AhpD-like"/>
    <property type="match status" value="1"/>
</dbReference>
<reference evidence="2 3" key="1">
    <citation type="submission" date="2022-07" db="EMBL/GenBank/DDBJ databases">
        <authorList>
            <person name="Li W.-J."/>
            <person name="Deng Q.-Q."/>
        </authorList>
    </citation>
    <scope>NUCLEOTIDE SEQUENCE [LARGE SCALE GENOMIC DNA]</scope>
    <source>
        <strain evidence="2 3">SYSU M60028</strain>
    </source>
</reference>
<name>A0ABT1LFH0_9HYPH</name>
<organism evidence="2 3">
    <name type="scientific">Alsobacter ponti</name>
    <dbReference type="NCBI Taxonomy" id="2962936"/>
    <lineage>
        <taxon>Bacteria</taxon>
        <taxon>Pseudomonadati</taxon>
        <taxon>Pseudomonadota</taxon>
        <taxon>Alphaproteobacteria</taxon>
        <taxon>Hyphomicrobiales</taxon>
        <taxon>Alsobacteraceae</taxon>
        <taxon>Alsobacter</taxon>
    </lineage>
</organism>
<dbReference type="Proteomes" id="UP001205890">
    <property type="component" value="Unassembled WGS sequence"/>
</dbReference>
<protein>
    <submittedName>
        <fullName evidence="2">Carboxymuconolactone decarboxylase family protein</fullName>
    </submittedName>
</protein>
<comment type="caution">
    <text evidence="2">The sequence shown here is derived from an EMBL/GenBank/DDBJ whole genome shotgun (WGS) entry which is preliminary data.</text>
</comment>
<feature type="region of interest" description="Disordered" evidence="1">
    <location>
        <begin position="179"/>
        <end position="200"/>
    </location>
</feature>
<feature type="compositionally biased region" description="Pro residues" evidence="1">
    <location>
        <begin position="189"/>
        <end position="200"/>
    </location>
</feature>